<dbReference type="GO" id="GO:0015031">
    <property type="term" value="P:protein transport"/>
    <property type="evidence" value="ECO:0007669"/>
    <property type="project" value="InterPro"/>
</dbReference>
<accession>A0A0R2FMK2</accession>
<dbReference type="InterPro" id="IPR022259">
    <property type="entry name" value="Acessory_Sec_prot_Asp3"/>
</dbReference>
<gene>
    <name evidence="1" type="ORF">FD14_GL000113</name>
</gene>
<protein>
    <recommendedName>
        <fullName evidence="3">Accessory Sec system protein Asp3</fullName>
    </recommendedName>
</protein>
<proteinExistence type="predicted"/>
<dbReference type="AlphaFoldDB" id="A0A0R2FMK2"/>
<reference evidence="1 2" key="1">
    <citation type="journal article" date="2015" name="Genome Announc.">
        <title>Expanding the biotechnology potential of lactobacilli through comparative genomics of 213 strains and associated genera.</title>
        <authorList>
            <person name="Sun Z."/>
            <person name="Harris H.M."/>
            <person name="McCann A."/>
            <person name="Guo C."/>
            <person name="Argimon S."/>
            <person name="Zhang W."/>
            <person name="Yang X."/>
            <person name="Jeffery I.B."/>
            <person name="Cooney J.C."/>
            <person name="Kagawa T.F."/>
            <person name="Liu W."/>
            <person name="Song Y."/>
            <person name="Salvetti E."/>
            <person name="Wrobel A."/>
            <person name="Rasinkangas P."/>
            <person name="Parkhill J."/>
            <person name="Rea M.C."/>
            <person name="O'Sullivan O."/>
            <person name="Ritari J."/>
            <person name="Douillard F.P."/>
            <person name="Paul Ross R."/>
            <person name="Yang R."/>
            <person name="Briner A.E."/>
            <person name="Felis G.E."/>
            <person name="de Vos W.M."/>
            <person name="Barrangou R."/>
            <person name="Klaenhammer T.R."/>
            <person name="Caufield P.W."/>
            <person name="Cui Y."/>
            <person name="Zhang H."/>
            <person name="O'Toole P.W."/>
        </authorList>
    </citation>
    <scope>NUCLEOTIDE SEQUENCE [LARGE SCALE GENOMIC DNA]</scope>
    <source>
        <strain evidence="1 2">DSM 23365</strain>
    </source>
</reference>
<evidence type="ECO:0000313" key="1">
    <source>
        <dbReference type="EMBL" id="KRN25709.1"/>
    </source>
</evidence>
<dbReference type="RefSeq" id="WP_057151757.1">
    <property type="nucleotide sequence ID" value="NZ_AYZM01000061.1"/>
</dbReference>
<dbReference type="EMBL" id="AYZM01000061">
    <property type="protein sequence ID" value="KRN25709.1"/>
    <property type="molecule type" value="Genomic_DNA"/>
</dbReference>
<dbReference type="OrthoDB" id="2042927at2"/>
<keyword evidence="2" id="KW-1185">Reference proteome</keyword>
<comment type="caution">
    <text evidence="1">The sequence shown here is derived from an EMBL/GenBank/DDBJ whole genome shotgun (WGS) entry which is preliminary data.</text>
</comment>
<name>A0A0R2FMK2_9LACO</name>
<dbReference type="STRING" id="1423804.FD14_GL000113"/>
<dbReference type="Proteomes" id="UP000051442">
    <property type="component" value="Unassembled WGS sequence"/>
</dbReference>
<dbReference type="NCBIfam" id="TIGR03711">
    <property type="entry name" value="acc_sec_asp3"/>
    <property type="match status" value="1"/>
</dbReference>
<evidence type="ECO:0000313" key="2">
    <source>
        <dbReference type="Proteomes" id="UP000051442"/>
    </source>
</evidence>
<dbReference type="Pfam" id="PF15432">
    <property type="entry name" value="Sec-ASP3"/>
    <property type="match status" value="1"/>
</dbReference>
<evidence type="ECO:0008006" key="3">
    <source>
        <dbReference type="Google" id="ProtNLM"/>
    </source>
</evidence>
<dbReference type="PATRIC" id="fig|1423804.4.peg.126"/>
<organism evidence="1 2">
    <name type="scientific">Secundilactobacillus similis DSM 23365 = JCM 2765</name>
    <dbReference type="NCBI Taxonomy" id="1423804"/>
    <lineage>
        <taxon>Bacteria</taxon>
        <taxon>Bacillati</taxon>
        <taxon>Bacillota</taxon>
        <taxon>Bacilli</taxon>
        <taxon>Lactobacillales</taxon>
        <taxon>Lactobacillaceae</taxon>
        <taxon>Secundilactobacillus</taxon>
    </lineage>
</organism>
<sequence length="255" mass="28740">METVSVFKWPRELRQTYNYGAQVSFEADETVSYSCPMMPPGTAIRTWSSRGSGDAYLMASPQLPLLLHQRTYYFAMACEAFPAKSVYAQLSTFDEQGETIDQVTFQELSGTFSLPDEVASYELSLMNTNHHRLTFYQMVLMPAELSQRISWMGNVIGVAAAAFDTPQLDVIVACRNMANRNYPVNTKGATVIGAYTRATFQDPTQLTIALNDLTSRVWEMQHRLSEGTTIRIRRWGQVPETATQQLVELLHPTNV</sequence>